<dbReference type="InParanoid" id="A0A1B4XHZ5"/>
<keyword evidence="1" id="KW-0472">Membrane</keyword>
<gene>
    <name evidence="3" type="ORF">SCL_2141</name>
</gene>
<dbReference type="AlphaFoldDB" id="A0A1B4XHZ5"/>
<feature type="signal peptide" evidence="2">
    <location>
        <begin position="1"/>
        <end position="24"/>
    </location>
</feature>
<dbReference type="OrthoDB" id="9808192at2"/>
<evidence type="ECO:0000313" key="4">
    <source>
        <dbReference type="Proteomes" id="UP000243180"/>
    </source>
</evidence>
<feature type="transmembrane region" description="Helical" evidence="1">
    <location>
        <begin position="175"/>
        <end position="193"/>
    </location>
</feature>
<evidence type="ECO:0000256" key="1">
    <source>
        <dbReference type="SAM" id="Phobius"/>
    </source>
</evidence>
<dbReference type="KEGG" id="slim:SCL_2141"/>
<dbReference type="InterPro" id="IPR007038">
    <property type="entry name" value="HupE_UreJ"/>
</dbReference>
<keyword evidence="4" id="KW-1185">Reference proteome</keyword>
<feature type="transmembrane region" description="Helical" evidence="1">
    <location>
        <begin position="96"/>
        <end position="129"/>
    </location>
</feature>
<feature type="transmembrane region" description="Helical" evidence="1">
    <location>
        <begin position="40"/>
        <end position="59"/>
    </location>
</feature>
<proteinExistence type="predicted"/>
<feature type="chain" id="PRO_5008572446" evidence="2">
    <location>
        <begin position="25"/>
        <end position="194"/>
    </location>
</feature>
<protein>
    <submittedName>
        <fullName evidence="3">Ni/Fe hydrogenase</fullName>
    </submittedName>
</protein>
<keyword evidence="1" id="KW-0812">Transmembrane</keyword>
<dbReference type="Proteomes" id="UP000243180">
    <property type="component" value="Chromosome"/>
</dbReference>
<evidence type="ECO:0000313" key="3">
    <source>
        <dbReference type="EMBL" id="BAV34430.1"/>
    </source>
</evidence>
<dbReference type="PIRSF" id="PIRSF016919">
    <property type="entry name" value="HupE_UreJ"/>
    <property type="match status" value="1"/>
</dbReference>
<dbReference type="EMBL" id="AP014879">
    <property type="protein sequence ID" value="BAV34430.1"/>
    <property type="molecule type" value="Genomic_DNA"/>
</dbReference>
<name>A0A1B4XHZ5_9GAMM</name>
<keyword evidence="2" id="KW-0732">Signal</keyword>
<organism evidence="3 4">
    <name type="scientific">Sulfuricaulis limicola</name>
    <dbReference type="NCBI Taxonomy" id="1620215"/>
    <lineage>
        <taxon>Bacteria</taxon>
        <taxon>Pseudomonadati</taxon>
        <taxon>Pseudomonadota</taxon>
        <taxon>Gammaproteobacteria</taxon>
        <taxon>Acidiferrobacterales</taxon>
        <taxon>Acidiferrobacteraceae</taxon>
        <taxon>Sulfuricaulis</taxon>
    </lineage>
</organism>
<dbReference type="Pfam" id="PF04955">
    <property type="entry name" value="HupE_UreJ"/>
    <property type="match status" value="1"/>
</dbReference>
<evidence type="ECO:0000256" key="2">
    <source>
        <dbReference type="SAM" id="SignalP"/>
    </source>
</evidence>
<reference evidence="3 4" key="1">
    <citation type="submission" date="2015-05" db="EMBL/GenBank/DDBJ databases">
        <title>Complete genome sequence of a sulfur-oxidizing gammaproteobacterium strain HA5.</title>
        <authorList>
            <person name="Miura A."/>
            <person name="Kojima H."/>
            <person name="Fukui M."/>
        </authorList>
    </citation>
    <scope>NUCLEOTIDE SEQUENCE [LARGE SCALE GENOMIC DNA]</scope>
    <source>
        <strain evidence="3 4">HA5</strain>
    </source>
</reference>
<accession>A0A1B4XHZ5</accession>
<feature type="transmembrane region" description="Helical" evidence="1">
    <location>
        <begin position="71"/>
        <end position="90"/>
    </location>
</feature>
<sequence length="194" mass="19642">MRCERVLMAATGLVLAIAAPSALAHTHGAAGAGFGAGFSHPFLGLDHLAAMVAVGVWAAQSGWRPVWSVPLVFMSVMAFGAVLAFAGVALPGVEAGIAASLLVLGLLVAAAVRLPLFAGVAVAALFAVFHGHAHGTEIPQALAPWLYVTGFLLATGLLHAAGIVAGRYWAARRPWLARVTGLALGAGGAWILLT</sequence>
<keyword evidence="1" id="KW-1133">Transmembrane helix</keyword>
<feature type="transmembrane region" description="Helical" evidence="1">
    <location>
        <begin position="141"/>
        <end position="169"/>
    </location>
</feature>